<dbReference type="FunFam" id="3.30.160.60:FF:001102">
    <property type="entry name" value="Transcription factor IIIA"/>
    <property type="match status" value="1"/>
</dbReference>
<keyword evidence="2" id="KW-0479">Metal-binding</keyword>
<keyword evidence="6" id="KW-0805">Transcription regulation</keyword>
<keyword evidence="3" id="KW-0677">Repeat</keyword>
<dbReference type="PROSITE" id="PS00028">
    <property type="entry name" value="ZINC_FINGER_C2H2_1"/>
    <property type="match status" value="6"/>
</dbReference>
<feature type="domain" description="C2H2-type" evidence="12">
    <location>
        <begin position="295"/>
        <end position="324"/>
    </location>
</feature>
<dbReference type="InterPro" id="IPR036236">
    <property type="entry name" value="Znf_C2H2_sf"/>
</dbReference>
<evidence type="ECO:0000313" key="13">
    <source>
        <dbReference type="EMBL" id="OXA56637.1"/>
    </source>
</evidence>
<dbReference type="GO" id="GO:0008270">
    <property type="term" value="F:zinc ion binding"/>
    <property type="evidence" value="ECO:0007669"/>
    <property type="project" value="UniProtKB-KW"/>
</dbReference>
<sequence>MDIKTTPISPPQPPPHPSLLQQHFPTAKVHYLIQDLQECIDSVSFEMPNYFAVPSQLDTSDPLVSTFTDSSAPGGGGGGGGLRVLDNSVQLDTLEGRVLVHQENSLVGGGEGYLLQQVTPDEIRMWINPPSSSSSSSSSTTPTSGSISWPPTSSQITHATLTLTHTDPLTNQTSIKRFNCDYSGCERTYSTVGNLKTHMKTHKGDFRFICTSPTCGKAFLTSYSLKVHVRIHTKQKPFGCHNCGRAFTTLYRLKAHRRLHDGNTFNCSTSGCVKFFTTLSDLKKHTRVHTHEKPYKCVEQECGKAFTAPHHLKTHKRVHTGERPFSCPTCKKSFATNHSLKSHSNKRHPPIVAAPPVTNTPSPPASNNLDLGGYALIPLTSHQMTLINSKILTLDELIRENNSTSKETTLSQSEILELEQFFGNSESTSQFHTLFKTLDDTCKCKRCNVDENDEKCCVKVCLKTITKLKGLLNKSCCH</sequence>
<dbReference type="FunFam" id="3.30.160.60:FF:000397">
    <property type="entry name" value="Metal regulatory transcription factor 1"/>
    <property type="match status" value="1"/>
</dbReference>
<keyword evidence="14" id="KW-1185">Reference proteome</keyword>
<feature type="domain" description="C2H2-type" evidence="12">
    <location>
        <begin position="238"/>
        <end position="265"/>
    </location>
</feature>
<evidence type="ECO:0000256" key="7">
    <source>
        <dbReference type="ARBA" id="ARBA00023125"/>
    </source>
</evidence>
<evidence type="ECO:0000256" key="2">
    <source>
        <dbReference type="ARBA" id="ARBA00022723"/>
    </source>
</evidence>
<evidence type="ECO:0000256" key="9">
    <source>
        <dbReference type="ARBA" id="ARBA00023242"/>
    </source>
</evidence>
<evidence type="ECO:0000256" key="4">
    <source>
        <dbReference type="ARBA" id="ARBA00022771"/>
    </source>
</evidence>
<dbReference type="Proteomes" id="UP000198287">
    <property type="component" value="Unassembled WGS sequence"/>
</dbReference>
<keyword evidence="4 10" id="KW-0863">Zinc-finger</keyword>
<dbReference type="EMBL" id="LNIX01000004">
    <property type="protein sequence ID" value="OXA56637.1"/>
    <property type="molecule type" value="Genomic_DNA"/>
</dbReference>
<dbReference type="GO" id="GO:0003677">
    <property type="term" value="F:DNA binding"/>
    <property type="evidence" value="ECO:0007669"/>
    <property type="project" value="UniProtKB-KW"/>
</dbReference>
<keyword evidence="8" id="KW-0804">Transcription</keyword>
<dbReference type="FunFam" id="3.30.160.60:FF:000322">
    <property type="entry name" value="GDNF-inducible zinc finger protein 1"/>
    <property type="match status" value="1"/>
</dbReference>
<dbReference type="InterPro" id="IPR050331">
    <property type="entry name" value="Zinc_finger"/>
</dbReference>
<evidence type="ECO:0000256" key="5">
    <source>
        <dbReference type="ARBA" id="ARBA00022833"/>
    </source>
</evidence>
<dbReference type="AlphaFoldDB" id="A0A226EHR1"/>
<evidence type="ECO:0000256" key="3">
    <source>
        <dbReference type="ARBA" id="ARBA00022737"/>
    </source>
</evidence>
<dbReference type="FunFam" id="3.30.160.60:FF:000072">
    <property type="entry name" value="zinc finger protein 143 isoform X1"/>
    <property type="match status" value="1"/>
</dbReference>
<name>A0A226EHR1_FOLCA</name>
<feature type="domain" description="C2H2-type" evidence="12">
    <location>
        <begin position="178"/>
        <end position="207"/>
    </location>
</feature>
<accession>A0A226EHR1</accession>
<evidence type="ECO:0000256" key="1">
    <source>
        <dbReference type="ARBA" id="ARBA00004123"/>
    </source>
</evidence>
<dbReference type="SUPFAM" id="SSF57667">
    <property type="entry name" value="beta-beta-alpha zinc fingers"/>
    <property type="match status" value="2"/>
</dbReference>
<keyword evidence="9" id="KW-0539">Nucleus</keyword>
<reference evidence="13 14" key="1">
    <citation type="submission" date="2015-12" db="EMBL/GenBank/DDBJ databases">
        <title>The genome of Folsomia candida.</title>
        <authorList>
            <person name="Faddeeva A."/>
            <person name="Derks M.F."/>
            <person name="Anvar Y."/>
            <person name="Smit S."/>
            <person name="Van Straalen N."/>
            <person name="Roelofs D."/>
        </authorList>
    </citation>
    <scope>NUCLEOTIDE SEQUENCE [LARGE SCALE GENOMIC DNA]</scope>
    <source>
        <strain evidence="13 14">VU population</strain>
        <tissue evidence="13">Whole body</tissue>
    </source>
</reference>
<organism evidence="13 14">
    <name type="scientific">Folsomia candida</name>
    <name type="common">Springtail</name>
    <dbReference type="NCBI Taxonomy" id="158441"/>
    <lineage>
        <taxon>Eukaryota</taxon>
        <taxon>Metazoa</taxon>
        <taxon>Ecdysozoa</taxon>
        <taxon>Arthropoda</taxon>
        <taxon>Hexapoda</taxon>
        <taxon>Collembola</taxon>
        <taxon>Entomobryomorpha</taxon>
        <taxon>Isotomoidea</taxon>
        <taxon>Isotomidae</taxon>
        <taxon>Proisotominae</taxon>
        <taxon>Folsomia</taxon>
    </lineage>
</organism>
<feature type="domain" description="C2H2-type" evidence="12">
    <location>
        <begin position="208"/>
        <end position="237"/>
    </location>
</feature>
<dbReference type="FunFam" id="3.30.160.60:FF:000125">
    <property type="entry name" value="Putative zinc finger protein 143"/>
    <property type="match status" value="1"/>
</dbReference>
<dbReference type="GO" id="GO:0010468">
    <property type="term" value="P:regulation of gene expression"/>
    <property type="evidence" value="ECO:0007669"/>
    <property type="project" value="TreeGrafter"/>
</dbReference>
<keyword evidence="7" id="KW-0238">DNA-binding</keyword>
<dbReference type="FunFam" id="3.30.160.60:FF:000100">
    <property type="entry name" value="Zinc finger 45-like"/>
    <property type="match status" value="1"/>
</dbReference>
<dbReference type="InterPro" id="IPR013087">
    <property type="entry name" value="Znf_C2H2_type"/>
</dbReference>
<evidence type="ECO:0000313" key="14">
    <source>
        <dbReference type="Proteomes" id="UP000198287"/>
    </source>
</evidence>
<dbReference type="Pfam" id="PF00096">
    <property type="entry name" value="zf-C2H2"/>
    <property type="match status" value="6"/>
</dbReference>
<dbReference type="PROSITE" id="PS50157">
    <property type="entry name" value="ZINC_FINGER_C2H2_2"/>
    <property type="match status" value="6"/>
</dbReference>
<feature type="domain" description="C2H2-type" evidence="12">
    <location>
        <begin position="325"/>
        <end position="348"/>
    </location>
</feature>
<keyword evidence="5" id="KW-0862">Zinc</keyword>
<feature type="compositionally biased region" description="Pro residues" evidence="11">
    <location>
        <begin position="8"/>
        <end position="17"/>
    </location>
</feature>
<feature type="region of interest" description="Disordered" evidence="11">
    <location>
        <begin position="1"/>
        <end position="20"/>
    </location>
</feature>
<feature type="region of interest" description="Disordered" evidence="11">
    <location>
        <begin position="125"/>
        <end position="152"/>
    </location>
</feature>
<dbReference type="GO" id="GO:0005634">
    <property type="term" value="C:nucleus"/>
    <property type="evidence" value="ECO:0007669"/>
    <property type="project" value="UniProtKB-SubCell"/>
</dbReference>
<evidence type="ECO:0000256" key="10">
    <source>
        <dbReference type="PROSITE-ProRule" id="PRU00042"/>
    </source>
</evidence>
<dbReference type="PANTHER" id="PTHR16515">
    <property type="entry name" value="PR DOMAIN ZINC FINGER PROTEIN"/>
    <property type="match status" value="1"/>
</dbReference>
<comment type="subcellular location">
    <subcellularLocation>
        <location evidence="1">Nucleus</location>
    </subcellularLocation>
</comment>
<dbReference type="PANTHER" id="PTHR16515:SF49">
    <property type="entry name" value="GASTRULA ZINC FINGER PROTEIN XLCGF49.1-LIKE-RELATED"/>
    <property type="match status" value="1"/>
</dbReference>
<evidence type="ECO:0000256" key="6">
    <source>
        <dbReference type="ARBA" id="ARBA00023015"/>
    </source>
</evidence>
<evidence type="ECO:0000256" key="11">
    <source>
        <dbReference type="SAM" id="MobiDB-lite"/>
    </source>
</evidence>
<dbReference type="SMART" id="SM00355">
    <property type="entry name" value="ZnF_C2H2"/>
    <property type="match status" value="6"/>
</dbReference>
<dbReference type="OrthoDB" id="6145499at2759"/>
<evidence type="ECO:0000259" key="12">
    <source>
        <dbReference type="PROSITE" id="PS50157"/>
    </source>
</evidence>
<dbReference type="Gene3D" id="3.30.160.60">
    <property type="entry name" value="Classic Zinc Finger"/>
    <property type="match status" value="6"/>
</dbReference>
<proteinExistence type="predicted"/>
<evidence type="ECO:0000256" key="8">
    <source>
        <dbReference type="ARBA" id="ARBA00023163"/>
    </source>
</evidence>
<feature type="compositionally biased region" description="Low complexity" evidence="11">
    <location>
        <begin position="129"/>
        <end position="152"/>
    </location>
</feature>
<protein>
    <submittedName>
        <fullName evidence="13">Metal regulatory transcription factor 1</fullName>
    </submittedName>
</protein>
<comment type="caution">
    <text evidence="13">The sequence shown here is derived from an EMBL/GenBank/DDBJ whole genome shotgun (WGS) entry which is preliminary data.</text>
</comment>
<gene>
    <name evidence="13" type="ORF">Fcan01_09696</name>
</gene>
<feature type="domain" description="C2H2-type" evidence="12">
    <location>
        <begin position="265"/>
        <end position="294"/>
    </location>
</feature>